<feature type="domain" description="B3/B4 tRNA-binding" evidence="1">
    <location>
        <begin position="65"/>
        <end position="215"/>
    </location>
</feature>
<name>A0A7D7SIN6_PLAMR</name>
<dbReference type="SMART" id="SM00873">
    <property type="entry name" value="B3_4"/>
    <property type="match status" value="1"/>
</dbReference>
<evidence type="ECO:0000313" key="3">
    <source>
        <dbReference type="Proteomes" id="UP000514716"/>
    </source>
</evidence>
<dbReference type="KEGG" id="pdec:H1Q58_05160"/>
<reference evidence="2 3" key="1">
    <citation type="submission" date="2020-07" db="EMBL/GenBank/DDBJ databases">
        <title>Screening of a cold-adapted Planococcus bacterium producing protease in traditional shrimp paste and protease identification by genome sequencing.</title>
        <authorList>
            <person name="Gao R."/>
            <person name="Leng W."/>
            <person name="Chu Q."/>
            <person name="Wu X."/>
            <person name="Liu H."/>
            <person name="Li X."/>
        </authorList>
    </citation>
    <scope>NUCLEOTIDE SEQUENCE [LARGE SCALE GENOMIC DNA]</scope>
    <source>
        <strain evidence="2 3">XJ11</strain>
    </source>
</reference>
<sequence length="223" mass="25271">MVAVDFHVNPEMTEILPDFKIGIIHYNNITVSDSPQMLKGRLQLFQEQLFFDMDDKELTDFPGLLEWRLAWKALGGDPSRYRPSAEALYRRVRKQNYLDPVNSAIDMNSFLSLQYEIPLGLYDASQIEGDVEIRLGTVEDRYEGLNNRDNTLDKIIVTRDAKGAFGSPYVDSKRTAVTPQTTDAIHVFYLRPSMNRDNAIQLLTAAGNMFTGINGGEAQLFVL</sequence>
<dbReference type="EMBL" id="CP059540">
    <property type="protein sequence ID" value="QMT18385.1"/>
    <property type="molecule type" value="Genomic_DNA"/>
</dbReference>
<dbReference type="InterPro" id="IPR005146">
    <property type="entry name" value="B3/B4_tRNA-bd"/>
</dbReference>
<accession>A0A7D7SIN6</accession>
<evidence type="ECO:0000313" key="2">
    <source>
        <dbReference type="EMBL" id="QMT18385.1"/>
    </source>
</evidence>
<dbReference type="InterPro" id="IPR020825">
    <property type="entry name" value="Phe-tRNA_synthase-like_B3/B4"/>
</dbReference>
<dbReference type="SUPFAM" id="SSF56037">
    <property type="entry name" value="PheT/TilS domain"/>
    <property type="match status" value="1"/>
</dbReference>
<dbReference type="Gene3D" id="3.50.40.10">
    <property type="entry name" value="Phenylalanyl-trna Synthetase, Chain B, domain 3"/>
    <property type="match status" value="1"/>
</dbReference>
<gene>
    <name evidence="2" type="ORF">H1Q58_05160</name>
</gene>
<organism evidence="2 3">
    <name type="scientific">Planococcus maritimus</name>
    <dbReference type="NCBI Taxonomy" id="192421"/>
    <lineage>
        <taxon>Bacteria</taxon>
        <taxon>Bacillati</taxon>
        <taxon>Bacillota</taxon>
        <taxon>Bacilli</taxon>
        <taxon>Bacillales</taxon>
        <taxon>Caryophanaceae</taxon>
        <taxon>Planococcus</taxon>
    </lineage>
</organism>
<evidence type="ECO:0000259" key="1">
    <source>
        <dbReference type="SMART" id="SM00873"/>
    </source>
</evidence>
<dbReference type="PANTHER" id="PTHR39209">
    <property type="match status" value="1"/>
</dbReference>
<protein>
    <recommendedName>
        <fullName evidence="1">B3/B4 tRNA-binding domain-containing protein</fullName>
    </recommendedName>
</protein>
<dbReference type="RefSeq" id="WP_182092980.1">
    <property type="nucleotide sequence ID" value="NZ_CP059540.1"/>
</dbReference>
<dbReference type="Proteomes" id="UP000514716">
    <property type="component" value="Chromosome"/>
</dbReference>
<dbReference type="GO" id="GO:0004826">
    <property type="term" value="F:phenylalanine-tRNA ligase activity"/>
    <property type="evidence" value="ECO:0007669"/>
    <property type="project" value="InterPro"/>
</dbReference>
<proteinExistence type="predicted"/>
<dbReference type="AlphaFoldDB" id="A0A7D7SIN6"/>
<keyword evidence="3" id="KW-1185">Reference proteome</keyword>
<dbReference type="PANTHER" id="PTHR39209:SF2">
    <property type="entry name" value="CYTOPLASMIC PROTEIN"/>
    <property type="match status" value="1"/>
</dbReference>
<dbReference type="GO" id="GO:0003723">
    <property type="term" value="F:RNA binding"/>
    <property type="evidence" value="ECO:0007669"/>
    <property type="project" value="InterPro"/>
</dbReference>
<dbReference type="Pfam" id="PF03483">
    <property type="entry name" value="B3_4"/>
    <property type="match status" value="1"/>
</dbReference>